<dbReference type="Gene3D" id="2.130.10.10">
    <property type="entry name" value="YVTN repeat-like/Quinoprotein amine dehydrogenase"/>
    <property type="match status" value="1"/>
</dbReference>
<dbReference type="SUPFAM" id="SSF50978">
    <property type="entry name" value="WD40 repeat-like"/>
    <property type="match status" value="1"/>
</dbReference>
<dbReference type="SMART" id="SM00320">
    <property type="entry name" value="WD40"/>
    <property type="match status" value="4"/>
</dbReference>
<dbReference type="InterPro" id="IPR036322">
    <property type="entry name" value="WD40_repeat_dom_sf"/>
</dbReference>
<dbReference type="GeneID" id="16075507"/>
<dbReference type="OrthoDB" id="21128at2759"/>
<proteinExistence type="predicted"/>
<gene>
    <name evidence="2" type="ORF">PTSG_04032</name>
</gene>
<dbReference type="GO" id="GO:0031080">
    <property type="term" value="C:nuclear pore outer ring"/>
    <property type="evidence" value="ECO:0007669"/>
    <property type="project" value="InterPro"/>
</dbReference>
<sequence>MAGVVVASESLGSPIHAVAFGRALASANLVAAACGQQIIVYELTSAAPAPSSSSSSFAFEEKNRIVCSTTITHLCWSPMDNAICATGTDFSLRRFDVKHTPHQPHNRATAEGATWVETFCVPAHAQPVNDCQFNANGSLIATCSDDGTVRIHHGQTGRALSTYDLLHPITRVLWHRGRDESNRFMVADTRGRIRIYAYGSGDNRAIMTLFTQEPLADLHWQLLDDSKVAAITDTKWYTFNTQLSSLPQAHGALDSPGCSIAWSPRDTGVLAIGMADRFKVIRLTADGDHDVLAEERGGATGVSFHSAINACVVSMGATLLLFAF</sequence>
<dbReference type="InterPro" id="IPR001680">
    <property type="entry name" value="WD40_rpt"/>
</dbReference>
<name>F2U7K8_SALR5</name>
<reference evidence="2" key="1">
    <citation type="submission" date="2009-08" db="EMBL/GenBank/DDBJ databases">
        <title>Annotation of Salpingoeca rosetta.</title>
        <authorList>
            <consortium name="The Broad Institute Genome Sequencing Platform"/>
            <person name="Russ C."/>
            <person name="Cuomo C."/>
            <person name="Burger G."/>
            <person name="Gray M.W."/>
            <person name="Holland P.W.H."/>
            <person name="King N."/>
            <person name="Lang F.B.F."/>
            <person name="Roger A.J."/>
            <person name="Ruiz-Trillo I."/>
            <person name="Young S.K."/>
            <person name="Zeng Q."/>
            <person name="Gargeya S."/>
            <person name="Alvarado L."/>
            <person name="Berlin A."/>
            <person name="Chapman S.B."/>
            <person name="Chen Z."/>
            <person name="Freedman E."/>
            <person name="Gellesch M."/>
            <person name="Goldberg J."/>
            <person name="Griggs A."/>
            <person name="Gujja S."/>
            <person name="Heilman E."/>
            <person name="Heiman D."/>
            <person name="Howarth C."/>
            <person name="Mehta T."/>
            <person name="Neiman D."/>
            <person name="Pearson M."/>
            <person name="Roberts A."/>
            <person name="Saif S."/>
            <person name="Shea T."/>
            <person name="Shenoy N."/>
            <person name="Sisk P."/>
            <person name="Stolte C."/>
            <person name="Sykes S."/>
            <person name="White J."/>
            <person name="Yandava C."/>
            <person name="Haas B."/>
            <person name="Nusbaum C."/>
            <person name="Birren B."/>
        </authorList>
    </citation>
    <scope>NUCLEOTIDE SEQUENCE [LARGE SCALE GENOMIC DNA]</scope>
    <source>
        <strain evidence="2">ATCC 50818</strain>
    </source>
</reference>
<dbReference type="PROSITE" id="PS50082">
    <property type="entry name" value="WD_REPEATS_2"/>
    <property type="match status" value="1"/>
</dbReference>
<dbReference type="PANTHER" id="PTHR22806">
    <property type="entry name" value="NUCLEOPORIN NUP37 P37 -RELATED"/>
    <property type="match status" value="1"/>
</dbReference>
<keyword evidence="1" id="KW-0853">WD repeat</keyword>
<dbReference type="PANTHER" id="PTHR22806:SF0">
    <property type="entry name" value="NUCLEOPORIN NUP37"/>
    <property type="match status" value="1"/>
</dbReference>
<organism evidence="3">
    <name type="scientific">Salpingoeca rosetta (strain ATCC 50818 / BSB-021)</name>
    <dbReference type="NCBI Taxonomy" id="946362"/>
    <lineage>
        <taxon>Eukaryota</taxon>
        <taxon>Choanoflagellata</taxon>
        <taxon>Craspedida</taxon>
        <taxon>Salpingoecidae</taxon>
        <taxon>Salpingoeca</taxon>
    </lineage>
</organism>
<dbReference type="RefSeq" id="XP_004994929.1">
    <property type="nucleotide sequence ID" value="XM_004994872.1"/>
</dbReference>
<accession>F2U7K8</accession>
<keyword evidence="3" id="KW-1185">Reference proteome</keyword>
<evidence type="ECO:0000313" key="3">
    <source>
        <dbReference type="Proteomes" id="UP000007799"/>
    </source>
</evidence>
<dbReference type="KEGG" id="sre:PTSG_04032"/>
<protein>
    <submittedName>
        <fullName evidence="2">Uncharacterized protein</fullName>
    </submittedName>
</protein>
<feature type="repeat" description="WD" evidence="1">
    <location>
        <begin position="121"/>
        <end position="162"/>
    </location>
</feature>
<dbReference type="Proteomes" id="UP000007799">
    <property type="component" value="Unassembled WGS sequence"/>
</dbReference>
<dbReference type="InParanoid" id="F2U7K8"/>
<dbReference type="Pfam" id="PF00400">
    <property type="entry name" value="WD40"/>
    <property type="match status" value="1"/>
</dbReference>
<dbReference type="AlphaFoldDB" id="F2U7K8"/>
<dbReference type="eggNOG" id="KOG0266">
    <property type="taxonomic scope" value="Eukaryota"/>
</dbReference>
<evidence type="ECO:0000256" key="1">
    <source>
        <dbReference type="PROSITE-ProRule" id="PRU00221"/>
    </source>
</evidence>
<dbReference type="EMBL" id="GL832963">
    <property type="protein sequence ID" value="EGD83425.1"/>
    <property type="molecule type" value="Genomic_DNA"/>
</dbReference>
<dbReference type="InterPro" id="IPR015943">
    <property type="entry name" value="WD40/YVTN_repeat-like_dom_sf"/>
</dbReference>
<evidence type="ECO:0000313" key="2">
    <source>
        <dbReference type="EMBL" id="EGD83425.1"/>
    </source>
</evidence>
<dbReference type="STRING" id="946362.F2U7K8"/>
<dbReference type="InterPro" id="IPR037626">
    <property type="entry name" value="NUP37"/>
</dbReference>